<dbReference type="EMBL" id="SRYB01000015">
    <property type="protein sequence ID" value="TGY78278.1"/>
    <property type="molecule type" value="Genomic_DNA"/>
</dbReference>
<proteinExistence type="predicted"/>
<gene>
    <name evidence="1" type="primary">hydE</name>
    <name evidence="1" type="ORF">E5331_10970</name>
</gene>
<accession>A0AC61RL97</accession>
<comment type="caution">
    <text evidence="1">The sequence shown here is derived from an EMBL/GenBank/DDBJ whole genome shotgun (WGS) entry which is preliminary data.</text>
</comment>
<evidence type="ECO:0000313" key="1">
    <source>
        <dbReference type="EMBL" id="TGY78278.1"/>
    </source>
</evidence>
<name>A0AC61RL97_9BACT</name>
<organism evidence="1 2">
    <name type="scientific">Lepagella muris</name>
    <dbReference type="NCBI Taxonomy" id="3032870"/>
    <lineage>
        <taxon>Bacteria</taxon>
        <taxon>Pseudomonadati</taxon>
        <taxon>Bacteroidota</taxon>
        <taxon>Bacteroidia</taxon>
        <taxon>Bacteroidales</taxon>
        <taxon>Muribaculaceae</taxon>
        <taxon>Lepagella</taxon>
    </lineage>
</organism>
<sequence length="351" mass="38965">MTTEESRIITSLEEARHLSHAEYAVLLSHSLSDDAAENLRSVARKITDNIFGREVRVRGLIEITNVCRNNCLYCGLRKGNTDIRRYSLSDETILATCREGHDVGFRTFVLQGGENPAFTRTRMATLVAAIHSEFPDAAITLSLGEWDDDALRDFKEAGASRYLLRHETYDPLHYSRLHPTEMSRDNRIRCLRTLKRLGYQTGTGIMVGSPFQSLGNIADDLAFMHSLQPEMIGIGPFIPHKDTPFASFAHGSVEMTLRLISILRIMFPHANIPATTALASIDPDGRNKGLMAGANVVMPNLSPLSCRKEYAIYDNKAFSGAESAEGLAILADEIKRIGLEITTEKGDFSYV</sequence>
<protein>
    <submittedName>
        <fullName evidence="1">[FeFe] hydrogenase H-cluster radical SAM maturase HydE</fullName>
    </submittedName>
</protein>
<keyword evidence="2" id="KW-1185">Reference proteome</keyword>
<reference evidence="1" key="1">
    <citation type="submission" date="2019-04" db="EMBL/GenBank/DDBJ databases">
        <title>Microbes associate with the intestines of laboratory mice.</title>
        <authorList>
            <person name="Navarre W."/>
            <person name="Wong E."/>
            <person name="Huang K."/>
            <person name="Tropini C."/>
            <person name="Ng K."/>
            <person name="Yu B."/>
        </authorList>
    </citation>
    <scope>NUCLEOTIDE SEQUENCE</scope>
    <source>
        <strain evidence="1">NM04_E33</strain>
    </source>
</reference>
<evidence type="ECO:0000313" key="2">
    <source>
        <dbReference type="Proteomes" id="UP000306319"/>
    </source>
</evidence>
<dbReference type="Proteomes" id="UP000306319">
    <property type="component" value="Unassembled WGS sequence"/>
</dbReference>